<feature type="domain" description="VWFD" evidence="9">
    <location>
        <begin position="1635"/>
        <end position="1815"/>
    </location>
</feature>
<evidence type="ECO:0008006" key="12">
    <source>
        <dbReference type="Google" id="ProtNLM"/>
    </source>
</evidence>
<accession>A0AAV7XQ30</accession>
<feature type="chain" id="PRO_5043350279" description="Vitellogenin-1-like" evidence="7">
    <location>
        <begin position="19"/>
        <end position="1824"/>
    </location>
</feature>
<evidence type="ECO:0000256" key="2">
    <source>
        <dbReference type="ARBA" id="ARBA00022761"/>
    </source>
</evidence>
<keyword evidence="2" id="KW-0758">Storage protein</keyword>
<dbReference type="SUPFAM" id="SSF56968">
    <property type="entry name" value="Lipovitellin-phosvitin complex, beta-sheet shell regions"/>
    <property type="match status" value="2"/>
</dbReference>
<evidence type="ECO:0000313" key="11">
    <source>
        <dbReference type="Proteomes" id="UP001075354"/>
    </source>
</evidence>
<name>A0AAV7XQ30_9NEOP</name>
<evidence type="ECO:0000256" key="1">
    <source>
        <dbReference type="ARBA" id="ARBA00022729"/>
    </source>
</evidence>
<dbReference type="GO" id="GO:0045735">
    <property type="term" value="F:nutrient reservoir activity"/>
    <property type="evidence" value="ECO:0007669"/>
    <property type="project" value="UniProtKB-KW"/>
</dbReference>
<dbReference type="SUPFAM" id="SSF48431">
    <property type="entry name" value="Lipovitellin-phosvitin complex, superhelical domain"/>
    <property type="match status" value="1"/>
</dbReference>
<organism evidence="10 11">
    <name type="scientific">Megalurothrips usitatus</name>
    <name type="common">bean blossom thrips</name>
    <dbReference type="NCBI Taxonomy" id="439358"/>
    <lineage>
        <taxon>Eukaryota</taxon>
        <taxon>Metazoa</taxon>
        <taxon>Ecdysozoa</taxon>
        <taxon>Arthropoda</taxon>
        <taxon>Hexapoda</taxon>
        <taxon>Insecta</taxon>
        <taxon>Pterygota</taxon>
        <taxon>Neoptera</taxon>
        <taxon>Paraneoptera</taxon>
        <taxon>Thysanoptera</taxon>
        <taxon>Terebrantia</taxon>
        <taxon>Thripoidea</taxon>
        <taxon>Thripidae</taxon>
        <taxon>Megalurothrips</taxon>
    </lineage>
</organism>
<dbReference type="SMART" id="SM00216">
    <property type="entry name" value="VWD"/>
    <property type="match status" value="1"/>
</dbReference>
<dbReference type="PANTHER" id="PTHR23345">
    <property type="entry name" value="VITELLOGENIN-RELATED"/>
    <property type="match status" value="1"/>
</dbReference>
<dbReference type="Pfam" id="PF01347">
    <property type="entry name" value="Vitellogenin_N"/>
    <property type="match status" value="2"/>
</dbReference>
<feature type="compositionally biased region" description="Basic residues" evidence="6">
    <location>
        <begin position="269"/>
        <end position="284"/>
    </location>
</feature>
<feature type="compositionally biased region" description="Low complexity" evidence="6">
    <location>
        <begin position="202"/>
        <end position="211"/>
    </location>
</feature>
<evidence type="ECO:0000259" key="8">
    <source>
        <dbReference type="PROSITE" id="PS51211"/>
    </source>
</evidence>
<evidence type="ECO:0000256" key="7">
    <source>
        <dbReference type="SAM" id="SignalP"/>
    </source>
</evidence>
<dbReference type="InterPro" id="IPR004155">
    <property type="entry name" value="PBS_lyase_HEAT"/>
</dbReference>
<feature type="compositionally biased region" description="Polar residues" evidence="6">
    <location>
        <begin position="366"/>
        <end position="382"/>
    </location>
</feature>
<dbReference type="Gene3D" id="1.25.10.20">
    <property type="entry name" value="Vitellinogen, superhelical"/>
    <property type="match status" value="1"/>
</dbReference>
<keyword evidence="3" id="KW-1015">Disulfide bond</keyword>
<evidence type="ECO:0000256" key="6">
    <source>
        <dbReference type="SAM" id="MobiDB-lite"/>
    </source>
</evidence>
<comment type="caution">
    <text evidence="10">The sequence shown here is derived from an EMBL/GenBank/DDBJ whole genome shotgun (WGS) entry which is preliminary data.</text>
</comment>
<keyword evidence="11" id="KW-1185">Reference proteome</keyword>
<dbReference type="InterPro" id="IPR015819">
    <property type="entry name" value="Lipid_transp_b-sht_shell"/>
</dbReference>
<feature type="region of interest" description="Disordered" evidence="6">
    <location>
        <begin position="399"/>
        <end position="547"/>
    </location>
</feature>
<dbReference type="Pfam" id="PF09172">
    <property type="entry name" value="Vit_open_b-sht"/>
    <property type="match status" value="1"/>
</dbReference>
<dbReference type="InterPro" id="IPR001846">
    <property type="entry name" value="VWF_type-D"/>
</dbReference>
<dbReference type="Pfam" id="PF00094">
    <property type="entry name" value="VWD"/>
    <property type="match status" value="1"/>
</dbReference>
<evidence type="ECO:0000313" key="10">
    <source>
        <dbReference type="EMBL" id="KAJ1525854.1"/>
    </source>
</evidence>
<evidence type="ECO:0000256" key="5">
    <source>
        <dbReference type="PROSITE-ProRule" id="PRU00557"/>
    </source>
</evidence>
<reference evidence="10" key="1">
    <citation type="submission" date="2022-12" db="EMBL/GenBank/DDBJ databases">
        <title>Chromosome-level genome assembly of the bean flower thrips Megalurothrips usitatus.</title>
        <authorList>
            <person name="Ma L."/>
            <person name="Liu Q."/>
            <person name="Li H."/>
            <person name="Cai W."/>
        </authorList>
    </citation>
    <scope>NUCLEOTIDE SEQUENCE</scope>
    <source>
        <strain evidence="10">Cailab_2022a</strain>
    </source>
</reference>
<protein>
    <recommendedName>
        <fullName evidence="12">Vitellogenin-1-like</fullName>
    </recommendedName>
</protein>
<dbReference type="PANTHER" id="PTHR23345:SF15">
    <property type="entry name" value="VITELLOGENIN 1-RELATED"/>
    <property type="match status" value="1"/>
</dbReference>
<dbReference type="Gene3D" id="2.30.230.10">
    <property type="entry name" value="Lipovitellin, beta-sheet shell regions, chain A"/>
    <property type="match status" value="1"/>
</dbReference>
<feature type="compositionally biased region" description="Low complexity" evidence="6">
    <location>
        <begin position="495"/>
        <end position="510"/>
    </location>
</feature>
<feature type="compositionally biased region" description="Basic and acidic residues" evidence="6">
    <location>
        <begin position="215"/>
        <end position="250"/>
    </location>
</feature>
<dbReference type="PROSITE" id="PS51233">
    <property type="entry name" value="VWFD"/>
    <property type="match status" value="1"/>
</dbReference>
<gene>
    <name evidence="10" type="ORF">ONE63_009049</name>
</gene>
<evidence type="ECO:0000256" key="4">
    <source>
        <dbReference type="ARBA" id="ARBA00023180"/>
    </source>
</evidence>
<dbReference type="PROSITE" id="PS51211">
    <property type="entry name" value="VITELLOGENIN"/>
    <property type="match status" value="1"/>
</dbReference>
<feature type="compositionally biased region" description="Acidic residues" evidence="6">
    <location>
        <begin position="403"/>
        <end position="413"/>
    </location>
</feature>
<feature type="compositionally biased region" description="Basic residues" evidence="6">
    <location>
        <begin position="515"/>
        <end position="534"/>
    </location>
</feature>
<feature type="compositionally biased region" description="Basic residues" evidence="6">
    <location>
        <begin position="319"/>
        <end position="361"/>
    </location>
</feature>
<dbReference type="InterPro" id="IPR011030">
    <property type="entry name" value="Lipovitellin_superhlx_dom"/>
</dbReference>
<comment type="caution">
    <text evidence="5">Lacks conserved residue(s) required for the propagation of feature annotation.</text>
</comment>
<dbReference type="EMBL" id="JAPTSV010000007">
    <property type="protein sequence ID" value="KAJ1525854.1"/>
    <property type="molecule type" value="Genomic_DNA"/>
</dbReference>
<evidence type="ECO:0000259" key="9">
    <source>
        <dbReference type="PROSITE" id="PS51233"/>
    </source>
</evidence>
<dbReference type="SMART" id="SM00567">
    <property type="entry name" value="EZ_HEAT"/>
    <property type="match status" value="2"/>
</dbReference>
<feature type="region of interest" description="Disordered" evidence="6">
    <location>
        <begin position="1270"/>
        <end position="1307"/>
    </location>
</feature>
<evidence type="ECO:0000256" key="3">
    <source>
        <dbReference type="ARBA" id="ARBA00023157"/>
    </source>
</evidence>
<feature type="region of interest" description="Disordered" evidence="6">
    <location>
        <begin position="187"/>
        <end position="382"/>
    </location>
</feature>
<dbReference type="SMART" id="SM00638">
    <property type="entry name" value="LPD_N"/>
    <property type="match status" value="1"/>
</dbReference>
<keyword evidence="4" id="KW-0325">Glycoprotein</keyword>
<feature type="compositionally biased region" description="Low complexity" evidence="6">
    <location>
        <begin position="1276"/>
        <end position="1307"/>
    </location>
</feature>
<proteinExistence type="predicted"/>
<feature type="signal peptide" evidence="7">
    <location>
        <begin position="1"/>
        <end position="18"/>
    </location>
</feature>
<dbReference type="InterPro" id="IPR001747">
    <property type="entry name" value="Vitellogenin_N"/>
</dbReference>
<keyword evidence="1 7" id="KW-0732">Signal</keyword>
<dbReference type="InterPro" id="IPR015255">
    <property type="entry name" value="Vitellinogen_open_b-sht"/>
</dbReference>
<dbReference type="InterPro" id="IPR050733">
    <property type="entry name" value="Vitellogenin/Apolipophorin"/>
</dbReference>
<feature type="compositionally biased region" description="Basic and acidic residues" evidence="6">
    <location>
        <begin position="187"/>
        <end position="199"/>
    </location>
</feature>
<dbReference type="GO" id="GO:0005319">
    <property type="term" value="F:lipid transporter activity"/>
    <property type="evidence" value="ECO:0007669"/>
    <property type="project" value="InterPro"/>
</dbReference>
<dbReference type="Proteomes" id="UP001075354">
    <property type="component" value="Chromosome 7"/>
</dbReference>
<feature type="domain" description="Vitellogenin" evidence="8">
    <location>
        <begin position="31"/>
        <end position="918"/>
    </location>
</feature>
<feature type="compositionally biased region" description="Low complexity" evidence="6">
    <location>
        <begin position="426"/>
        <end position="441"/>
    </location>
</feature>
<dbReference type="InterPro" id="IPR015816">
    <property type="entry name" value="Vitellinogen_b-sht_N"/>
</dbReference>
<sequence>MAFPTALVLLVSVLGATAAHHDNSNNAGVQWKPRPRMEYEFELSGRSLAGLPALQGQYSGVQYGGRVRVQGLTADTAIIRLEDMSWSSLHGRLQSGWWSAQPQANETLAGHAHMGRLPLKLSGSAAVARFQNGQVQTVLVSREARDWEVNLVQGVLGHIQIQSGDSSNSLNGRGQQAEHGVYRVLEPHHRPSPLPERRLRPLLRPVRGLPRQRPRRDDRRRGQDVRRQALRADHQDQELHRLPAARRAEPRPAPLLPRRQRLLQPLGPQHRHPAGGLRLRRRPPARAGRQLQQHAGRAADPRGLPRRRLQLRQHDPHPRAGRARAHRHPQGRRRHQRPRPPRRRQAGRRRSGRPAGRRRSGRPTGSLPNREQAQKPPNSQSALFFSPIFQVNGKWGLDSDYSSSEEGDDDESVEVVRHPSRKQQQDSDSSDSSDSNSSESVQPKKHAKKNHKDSNESAANGQHKKKSHRDSDSDSNDSNSRQKHMKHRKQDSDESNSSESNDSDNNGSDSSNHKNAQKHKRDHGKHSRKPRSANKARGDDDSQSASDDVFAGVLSPAVVQKNATLRAALQQRLQQDLNKAAAELQQEAGPSPRTMERLAMAVRVSRALTSDQLRSVQSQLRDQSAKELFRDVTAMCGSAACVQQTVAMIKDRKMPVVAAQMALSALADRVSVPSREVMKQLQDLYTSADDHQVKIAAAMAMGNMAGRAPRPVAAAAASFLAEQMSAQSDKSGDKTQMRAPLAYALGKTATPQAAQALIKAAKDQSMAPYQRAQAILAMSPCALRAPVLVRDALLALFHDPTEPAAVRMAAVSLLVYTRPSLPLWQRLAVSTFYEPNMAVSSYVWATIQSFANMQDPTLRQQTQFARLSLPLARKMPQGTHLAFNMVAASVDAQLDRMVHEHASFMTPADAANAYYRRVTRRAGVPSLDQEADLWAANPDELMQAAMNAVFGRQDKSAARPAAKDVPHSTRSIHDRLGIAARRLQDPQGHLRLTLRPFVNNLFLTFNKDTPSNIAKAAVQYMDKLRTETHFHGQQMGGEEMSVSTVTEMGFPVSLRIQAPWLVRAQGQAQIHRNHSAHANVTCLYAAGLSAQLSVQPSWASREYLAAVNGHAMVQLPPTKVTAQVNTTDGRLSVRVEPGHSNADPVLLARVATQPLTASLELSHAELASESAASHNASRTAAGPAVHQVVELSPWEDVSLSLRAPVERNALAAWVRDSRTVLGFPVLGRPLTASRLELRAARPHALNASFALVKAMMQAGDMQVVYPASLRQDDADNSNSPDASGTTTTTTEMPPTTTEAYTTTTTTTEAYTTTVAPAVVRAPRNAGAKHGVHGNGSVYMDDGSIDFTHSVFNATTLNPYSNRINGSSELYMLSQVLGGMSAGRGYVLGVNVTTEDAASAPASTYSGFWTFGANLGGRLMRAGLFARSDADNAQVSATGAVLRDVPARADVHAALRQLPALMVKAEYQQVDAKAVKKIVTAAMETDRSSPKTHRLWQAAREMHCVQSHGHQAAAADAKWNVSVPVEPACRAILGAANTPDQFNVTINYNNPAEEAWGGAVHSMLQAARAYLWNQGNVAVDTLATGNSNELGSGMTVQADGTLQGWLQTPQTLTKAVGAHGPSFSPLLTATLQETGAFCGVSATRLLTLDGARGGYQMSGCWHLLAKDCSGKSRVAVLARAEKDDDLHVEVNIDNYQVARLHPDGSATLNGVAVANETNQPGAAVLVRDADDVAVMSLVRAEDGALTVHLPDHGLDVVYGNSSVVIQAGASLRNRLCGMCGNFDGVSSGDLLNPKNKAEKTVQAFADSYAIRTSECGASGKGKSRY</sequence>